<organism evidence="4 5">
    <name type="scientific">Candida albicans (strain SC5314 / ATCC MYA-2876)</name>
    <name type="common">Yeast</name>
    <dbReference type="NCBI Taxonomy" id="237561"/>
    <lineage>
        <taxon>Eukaryota</taxon>
        <taxon>Fungi</taxon>
        <taxon>Dikarya</taxon>
        <taxon>Ascomycota</taxon>
        <taxon>Saccharomycotina</taxon>
        <taxon>Pichiomycetes</taxon>
        <taxon>Debaryomycetaceae</taxon>
        <taxon>Candida/Lodderomyces clade</taxon>
        <taxon>Candida</taxon>
    </lineage>
</organism>
<protein>
    <submittedName>
        <fullName evidence="4">Uncharacterized protein</fullName>
    </submittedName>
</protein>
<dbReference type="Proteomes" id="UP000000559">
    <property type="component" value="Chromosome 1"/>
</dbReference>
<feature type="domain" description="DUF4246" evidence="1">
    <location>
        <begin position="116"/>
        <end position="525"/>
    </location>
</feature>
<dbReference type="InParanoid" id="A0A1D8PD32"/>
<dbReference type="STRING" id="237561.A0A1D8PD32"/>
<dbReference type="PANTHER" id="PTHR33119">
    <property type="entry name" value="IFI3P"/>
    <property type="match status" value="1"/>
</dbReference>
<evidence type="ECO:0000259" key="1">
    <source>
        <dbReference type="Pfam" id="PF14033"/>
    </source>
</evidence>
<proteinExistence type="predicted"/>
<dbReference type="VEuPathDB" id="FungiDB:C1_03720C_A"/>
<dbReference type="InterPro" id="IPR049192">
    <property type="entry name" value="DUF4246_C"/>
</dbReference>
<dbReference type="InterPro" id="IPR025340">
    <property type="entry name" value="DUF4246"/>
</dbReference>
<feature type="domain" description="DUF4246" evidence="2">
    <location>
        <begin position="41"/>
        <end position="102"/>
    </location>
</feature>
<reference evidence="4 5" key="3">
    <citation type="journal article" date="2013" name="Genome Biol.">
        <title>Assembly of a phased diploid Candida albicans genome facilitates allele-specific measurements and provides a simple model for repeat and indel structure.</title>
        <authorList>
            <person name="Muzzey D."/>
            <person name="Schwartz K."/>
            <person name="Weissman J.S."/>
            <person name="Sherlock G."/>
        </authorList>
    </citation>
    <scope>NUCLEOTIDE SEQUENCE [LARGE SCALE GENOMIC DNA]</scope>
    <source>
        <strain evidence="5">SC5314 / ATCC MYA-2876</strain>
    </source>
</reference>
<evidence type="ECO:0000313" key="3">
    <source>
        <dbReference type="CGD" id="CAL0000200131"/>
    </source>
</evidence>
<dbReference type="KEGG" id="cal:CAALFM_C103720CA"/>
<dbReference type="EMBL" id="CP017623">
    <property type="protein sequence ID" value="AOW26049.1"/>
    <property type="molecule type" value="Genomic_DNA"/>
</dbReference>
<dbReference type="PANTHER" id="PTHR33119:SF1">
    <property type="entry name" value="FE2OG DIOXYGENASE DOMAIN-CONTAINING PROTEIN"/>
    <property type="match status" value="1"/>
</dbReference>
<dbReference type="AlphaFoldDB" id="A0A1D8PD32"/>
<dbReference type="GeneID" id="3648216"/>
<dbReference type="Pfam" id="PF21666">
    <property type="entry name" value="DUF4246_N"/>
    <property type="match status" value="1"/>
</dbReference>
<dbReference type="CGD" id="CAL0000200131">
    <property type="gene designation" value="orf19.8639"/>
</dbReference>
<dbReference type="InterPro" id="IPR049207">
    <property type="entry name" value="DUF4246_N"/>
</dbReference>
<gene>
    <name evidence="4" type="ordered locus">CAALFM_C103720CA</name>
    <name evidence="3" type="ordered locus">orf19.8639</name>
</gene>
<dbReference type="eggNOG" id="ENOG502QQIE">
    <property type="taxonomic scope" value="Eukaryota"/>
</dbReference>
<evidence type="ECO:0000259" key="2">
    <source>
        <dbReference type="Pfam" id="PF21666"/>
    </source>
</evidence>
<reference evidence="4 5" key="1">
    <citation type="journal article" date="2004" name="Proc. Natl. Acad. Sci. U.S.A.">
        <title>The diploid genome sequence of Candida albicans.</title>
        <authorList>
            <person name="Jones T."/>
            <person name="Federspiel N.A."/>
            <person name="Chibana H."/>
            <person name="Dungan J."/>
            <person name="Kalman S."/>
            <person name="Magee B.B."/>
            <person name="Newport G."/>
            <person name="Thorstenson Y.R."/>
            <person name="Agabian N."/>
            <person name="Magee P.T."/>
            <person name="Davis R.W."/>
            <person name="Scherer S."/>
        </authorList>
    </citation>
    <scope>NUCLEOTIDE SEQUENCE [LARGE SCALE GENOMIC DNA]</scope>
    <source>
        <strain evidence="5">SC5314 / ATCC MYA-2876</strain>
    </source>
</reference>
<name>A0A1D8PD32_CANAL</name>
<sequence>MPVPTSTLIKTEEEERAIRLAEQQQVWERQRLEFEERRRRAESQRIGSPFKHPWWTAFTDAGPEPRCLDEWLTVEISNSIREKPDWKTKYKNEEIVTKWKREIKEQCQDKTKYLDQIIDYVFKELQWYEDVEKDLNTFQIGCDYRIAYSDGAVNETLKKSFSIGAQKLVESFGSNIDYHPGSHNQVIDLVHPSLYIVQYDKTPVLKNGQLEIVKYGEQIEHAKPGVDQYGVSKRFQWIPALMTKNSNGKFEFGSYINNLHPIKYKDLYDSISDIFNAAVPGLNCVLTRYASQEFVRIPVPRGSDAYTDEYHKEREELDAILDREAEETGNDYDWERMEEFEKDKSKYLCELIPAWEQAPVFDKPIDLSTFENLKVIVKLINIELTPENPSYAGGSWHVEGGINEDIIATVLYYYDVENITESRLSFRTGFDDPNYEQGDDFYTETIFGIKDEKVMVREIGGIEAKEDRVVVFPNMFQHHVDPFELKDKTKPGHRKILCFFIVDPYNHNVISTDNVPPQQKEWWDDSSLDYLFPGNLKQQILDLKGDESSWPMTLEQAKEARVALMDERSAKGEGDEFEGAFTRSFSLCEH</sequence>
<reference evidence="4 5" key="2">
    <citation type="journal article" date="2007" name="Genome Biol.">
        <title>Assembly of the Candida albicans genome into sixteen supercontigs aligned on the eight chromosomes.</title>
        <authorList>
            <person name="van het Hoog M."/>
            <person name="Rast T.J."/>
            <person name="Martchenko M."/>
            <person name="Grindle S."/>
            <person name="Dignard D."/>
            <person name="Hogues H."/>
            <person name="Cuomo C."/>
            <person name="Berriman M."/>
            <person name="Scherer S."/>
            <person name="Magee B.B."/>
            <person name="Whiteway M."/>
            <person name="Chibana H."/>
            <person name="Nantel A."/>
            <person name="Magee P.T."/>
        </authorList>
    </citation>
    <scope>GENOME REANNOTATION</scope>
    <source>
        <strain evidence="5">SC5314 / ATCC MYA-2876</strain>
    </source>
</reference>
<dbReference type="OrthoDB" id="415532at2759"/>
<evidence type="ECO:0000313" key="4">
    <source>
        <dbReference type="EMBL" id="AOW26049.1"/>
    </source>
</evidence>
<keyword evidence="5" id="KW-1185">Reference proteome</keyword>
<dbReference type="Pfam" id="PF14033">
    <property type="entry name" value="DUF4246"/>
    <property type="match status" value="1"/>
</dbReference>
<evidence type="ECO:0000313" key="5">
    <source>
        <dbReference type="Proteomes" id="UP000000559"/>
    </source>
</evidence>
<accession>A0A1D8PD32</accession>
<dbReference type="RefSeq" id="XP_710182.2">
    <property type="nucleotide sequence ID" value="XM_705090.2"/>
</dbReference>